<dbReference type="Proteomes" id="UP000231279">
    <property type="component" value="Unassembled WGS sequence"/>
</dbReference>
<accession>A0A2G9GB17</accession>
<dbReference type="PANTHER" id="PTHR44750:SF1">
    <property type="entry name" value="GLUTATHIONE S-TRANSFERASE T1-RELATED"/>
    <property type="match status" value="1"/>
</dbReference>
<dbReference type="PANTHER" id="PTHR44750">
    <property type="entry name" value="GLUTATHIONE S-TRANSFERASE T1-RELATED"/>
    <property type="match status" value="1"/>
</dbReference>
<dbReference type="OrthoDB" id="422574at2759"/>
<gene>
    <name evidence="1" type="ORF">CDL12_24989</name>
</gene>
<evidence type="ECO:0000313" key="1">
    <source>
        <dbReference type="EMBL" id="PIN02494.1"/>
    </source>
</evidence>
<organism evidence="1 2">
    <name type="scientific">Handroanthus impetiginosus</name>
    <dbReference type="NCBI Taxonomy" id="429701"/>
    <lineage>
        <taxon>Eukaryota</taxon>
        <taxon>Viridiplantae</taxon>
        <taxon>Streptophyta</taxon>
        <taxon>Embryophyta</taxon>
        <taxon>Tracheophyta</taxon>
        <taxon>Spermatophyta</taxon>
        <taxon>Magnoliopsida</taxon>
        <taxon>eudicotyledons</taxon>
        <taxon>Gunneridae</taxon>
        <taxon>Pentapetalae</taxon>
        <taxon>asterids</taxon>
        <taxon>lamiids</taxon>
        <taxon>Lamiales</taxon>
        <taxon>Bignoniaceae</taxon>
        <taxon>Crescentiina</taxon>
        <taxon>Tabebuia alliance</taxon>
        <taxon>Handroanthus</taxon>
    </lineage>
</organism>
<dbReference type="AlphaFoldDB" id="A0A2G9GB17"/>
<keyword evidence="1" id="KW-0808">Transferase</keyword>
<keyword evidence="2" id="KW-1185">Reference proteome</keyword>
<dbReference type="GO" id="GO:0004364">
    <property type="term" value="F:glutathione transferase activity"/>
    <property type="evidence" value="ECO:0007669"/>
    <property type="project" value="UniProtKB-EC"/>
</dbReference>
<evidence type="ECO:0000313" key="2">
    <source>
        <dbReference type="Proteomes" id="UP000231279"/>
    </source>
</evidence>
<reference evidence="2" key="1">
    <citation type="journal article" date="2018" name="Gigascience">
        <title>Genome assembly of the Pink Ipe (Handroanthus impetiginosus, Bignoniaceae), a highly valued, ecologically keystone Neotropical timber forest tree.</title>
        <authorList>
            <person name="Silva-Junior O.B."/>
            <person name="Grattapaglia D."/>
            <person name="Novaes E."/>
            <person name="Collevatti R.G."/>
        </authorList>
    </citation>
    <scope>NUCLEOTIDE SEQUENCE [LARGE SCALE GENOMIC DNA]</scope>
    <source>
        <strain evidence="2">cv. UFG-1</strain>
    </source>
</reference>
<comment type="caution">
    <text evidence="1">The sequence shown here is derived from an EMBL/GenBank/DDBJ whole genome shotgun (WGS) entry which is preliminary data.</text>
</comment>
<dbReference type="EMBL" id="NKXS01005895">
    <property type="protein sequence ID" value="PIN02494.1"/>
    <property type="molecule type" value="Genomic_DNA"/>
</dbReference>
<protein>
    <submittedName>
        <fullName evidence="1">Glutathione transferase</fullName>
        <ecNumber evidence="1">2.5.1.18</ecNumber>
    </submittedName>
</protein>
<sequence length="60" mass="7029">MQLEAADESERERILGPHKRILKWIEDTKNAIEPYFDEIHSIMPVAREKIKELKAQASKP</sequence>
<proteinExistence type="predicted"/>
<dbReference type="STRING" id="429701.A0A2G9GB17"/>
<dbReference type="InterPro" id="IPR043377">
    <property type="entry name" value="GSTT1/2/3"/>
</dbReference>
<name>A0A2G9GB17_9LAMI</name>
<dbReference type="EC" id="2.5.1.18" evidence="1"/>